<dbReference type="EMBL" id="WOWK01000137">
    <property type="protein sequence ID" value="KAF0317125.1"/>
    <property type="molecule type" value="Genomic_DNA"/>
</dbReference>
<feature type="compositionally biased region" description="Polar residues" evidence="1">
    <location>
        <begin position="26"/>
        <end position="44"/>
    </location>
</feature>
<comment type="caution">
    <text evidence="3">The sequence shown here is derived from an EMBL/GenBank/DDBJ whole genome shotgun (WGS) entry which is preliminary data.</text>
</comment>
<dbReference type="Proteomes" id="UP000434172">
    <property type="component" value="Unassembled WGS sequence"/>
</dbReference>
<feature type="compositionally biased region" description="Polar residues" evidence="1">
    <location>
        <begin position="1"/>
        <end position="19"/>
    </location>
</feature>
<sequence length="557" mass="62200">MTLTGDSSLSSKPRKLQPTTNPPSNHPGSSQPIINHPSTNQSTVNLPSTPLLNTNLSNTSLSIIKQTPLDGNHRTRGGQSAVPRPDRDQIPSHYHNQSQQLEFPTIEEPDSWFVREVSAIMRAVPTIEEAGFWRWGFRFVGAILAIIWTIAKPVLWWLATIILPTFISFFVLAFLAGWAIEGFFGGLHTVQVRACNDILPHRFFFADWCDGINKASPSLIASSKPLPSSSAGNPLTLTESFSLQKPDRHFCVFAFGDMLGAMADEQQKYMTDKQRESFAPMRRAGAVVEQLQDIGRKQARTVERAQEKTLRLVHDPAALWSKHDPPPPPPPPPQPLSWVWSPFARMQPPPPPPSVILQGLVREILRVLQGEVTSRTQFVKDVAALSQEMAEVASSVCGWNTALEERISDKTQRLIEGEARHSNSMSPKHLLLRIYFFFVDNWPRRATKGTPGEVLRWEDQANVIRNEITKWRRRKSKASVLCKTLTVGAGKTAILLKAIQNEETHLGEMAQGAKDLLAEVLSQGVNASNNALQHLSKTARDLCIAYLQSFQQHYSKC</sequence>
<evidence type="ECO:0000256" key="1">
    <source>
        <dbReference type="SAM" id="MobiDB-lite"/>
    </source>
</evidence>
<keyword evidence="4" id="KW-1185">Reference proteome</keyword>
<feature type="region of interest" description="Disordered" evidence="1">
    <location>
        <begin position="1"/>
        <end position="51"/>
    </location>
</feature>
<dbReference type="AlphaFoldDB" id="A0A8H3ZML2"/>
<evidence type="ECO:0000313" key="4">
    <source>
        <dbReference type="Proteomes" id="UP000434172"/>
    </source>
</evidence>
<name>A0A8H3ZML2_9PEZI</name>
<keyword evidence="2" id="KW-0812">Transmembrane</keyword>
<proteinExistence type="predicted"/>
<organism evidence="3 4">
    <name type="scientific">Colletotrichum asianum</name>
    <dbReference type="NCBI Taxonomy" id="702518"/>
    <lineage>
        <taxon>Eukaryota</taxon>
        <taxon>Fungi</taxon>
        <taxon>Dikarya</taxon>
        <taxon>Ascomycota</taxon>
        <taxon>Pezizomycotina</taxon>
        <taxon>Sordariomycetes</taxon>
        <taxon>Hypocreomycetidae</taxon>
        <taxon>Glomerellales</taxon>
        <taxon>Glomerellaceae</taxon>
        <taxon>Colletotrichum</taxon>
        <taxon>Colletotrichum gloeosporioides species complex</taxon>
    </lineage>
</organism>
<evidence type="ECO:0000256" key="2">
    <source>
        <dbReference type="SAM" id="Phobius"/>
    </source>
</evidence>
<feature type="transmembrane region" description="Helical" evidence="2">
    <location>
        <begin position="132"/>
        <end position="151"/>
    </location>
</feature>
<evidence type="ECO:0000313" key="3">
    <source>
        <dbReference type="EMBL" id="KAF0317125.1"/>
    </source>
</evidence>
<feature type="region of interest" description="Disordered" evidence="1">
    <location>
        <begin position="65"/>
        <end position="99"/>
    </location>
</feature>
<dbReference type="OrthoDB" id="10508101at2759"/>
<accession>A0A8H3ZML2</accession>
<feature type="transmembrane region" description="Helical" evidence="2">
    <location>
        <begin position="157"/>
        <end position="180"/>
    </location>
</feature>
<dbReference type="SUPFAM" id="SSF101447">
    <property type="entry name" value="Formin homology 2 domain (FH2 domain)"/>
    <property type="match status" value="1"/>
</dbReference>
<keyword evidence="2" id="KW-1133">Transmembrane helix</keyword>
<gene>
    <name evidence="3" type="ORF">GQ607_015642</name>
</gene>
<protein>
    <submittedName>
        <fullName evidence="3">Uncharacterized protein</fullName>
    </submittedName>
</protein>
<reference evidence="3 4" key="1">
    <citation type="submission" date="2019-12" db="EMBL/GenBank/DDBJ databases">
        <title>A genome sequence resource for the geographically widespread anthracnose pathogen Colletotrichum asianum.</title>
        <authorList>
            <person name="Meng Y."/>
        </authorList>
    </citation>
    <scope>NUCLEOTIDE SEQUENCE [LARGE SCALE GENOMIC DNA]</scope>
    <source>
        <strain evidence="3 4">ICMP 18580</strain>
    </source>
</reference>
<keyword evidence="2" id="KW-0472">Membrane</keyword>